<comment type="caution">
    <text evidence="1">The sequence shown here is derived from an EMBL/GenBank/DDBJ whole genome shotgun (WGS) entry which is preliminary data.</text>
</comment>
<organism evidence="1 2">
    <name type="scientific">Racocetra persica</name>
    <dbReference type="NCBI Taxonomy" id="160502"/>
    <lineage>
        <taxon>Eukaryota</taxon>
        <taxon>Fungi</taxon>
        <taxon>Fungi incertae sedis</taxon>
        <taxon>Mucoromycota</taxon>
        <taxon>Glomeromycotina</taxon>
        <taxon>Glomeromycetes</taxon>
        <taxon>Diversisporales</taxon>
        <taxon>Gigasporaceae</taxon>
        <taxon>Racocetra</taxon>
    </lineage>
</organism>
<keyword evidence="2" id="KW-1185">Reference proteome</keyword>
<gene>
    <name evidence="1" type="ORF">RPERSI_LOCUS15714</name>
</gene>
<protein>
    <submittedName>
        <fullName evidence="1">15682_t:CDS:1</fullName>
    </submittedName>
</protein>
<proteinExistence type="predicted"/>
<evidence type="ECO:0000313" key="2">
    <source>
        <dbReference type="Proteomes" id="UP000789920"/>
    </source>
</evidence>
<reference evidence="1" key="1">
    <citation type="submission" date="2021-06" db="EMBL/GenBank/DDBJ databases">
        <authorList>
            <person name="Kallberg Y."/>
            <person name="Tangrot J."/>
            <person name="Rosling A."/>
        </authorList>
    </citation>
    <scope>NUCLEOTIDE SEQUENCE</scope>
    <source>
        <strain evidence="1">MA461A</strain>
    </source>
</reference>
<evidence type="ECO:0000313" key="1">
    <source>
        <dbReference type="EMBL" id="CAG8765242.1"/>
    </source>
</evidence>
<feature type="non-terminal residue" evidence="1">
    <location>
        <position position="66"/>
    </location>
</feature>
<sequence length="66" mass="7520">NYMMASTENNQSQAFGVENKGKRKLRVCDFESKDDVECDYELNGVHVVTEKITIPDSSEHLDLVNK</sequence>
<accession>A0ACA9QUT8</accession>
<dbReference type="EMBL" id="CAJVQC010038038">
    <property type="protein sequence ID" value="CAG8765242.1"/>
    <property type="molecule type" value="Genomic_DNA"/>
</dbReference>
<feature type="non-terminal residue" evidence="1">
    <location>
        <position position="1"/>
    </location>
</feature>
<name>A0ACA9QUT8_9GLOM</name>
<dbReference type="Proteomes" id="UP000789920">
    <property type="component" value="Unassembled WGS sequence"/>
</dbReference>